<dbReference type="EMBL" id="CP021780">
    <property type="protein sequence ID" value="ASA21879.1"/>
    <property type="molecule type" value="Genomic_DNA"/>
</dbReference>
<dbReference type="AlphaFoldDB" id="A0A2Z2KI47"/>
<dbReference type="NCBIfam" id="NF006085">
    <property type="entry name" value="PRK08233.1"/>
    <property type="match status" value="1"/>
</dbReference>
<proteinExistence type="predicted"/>
<evidence type="ECO:0000313" key="2">
    <source>
        <dbReference type="Proteomes" id="UP000249890"/>
    </source>
</evidence>
<keyword evidence="2" id="KW-1185">Reference proteome</keyword>
<accession>A0A2Z2KI47</accession>
<protein>
    <recommendedName>
        <fullName evidence="3">Phosphoribulokinase/uridine kinase domain-containing protein</fullName>
    </recommendedName>
</protein>
<gene>
    <name evidence="1" type="ORF">B9T62_14500</name>
</gene>
<dbReference type="OrthoDB" id="6291705at2"/>
<dbReference type="KEGG" id="pdh:B9T62_14500"/>
<dbReference type="InterPro" id="IPR027417">
    <property type="entry name" value="P-loop_NTPase"/>
</dbReference>
<organism evidence="1 2">
    <name type="scientific">Paenibacillus donghaensis</name>
    <dbReference type="NCBI Taxonomy" id="414771"/>
    <lineage>
        <taxon>Bacteria</taxon>
        <taxon>Bacillati</taxon>
        <taxon>Bacillota</taxon>
        <taxon>Bacilli</taxon>
        <taxon>Bacillales</taxon>
        <taxon>Paenibacillaceae</taxon>
        <taxon>Paenibacillus</taxon>
    </lineage>
</organism>
<evidence type="ECO:0008006" key="3">
    <source>
        <dbReference type="Google" id="ProtNLM"/>
    </source>
</evidence>
<dbReference type="RefSeq" id="WP_087915886.1">
    <property type="nucleotide sequence ID" value="NZ_CP021780.1"/>
</dbReference>
<reference evidence="1 2" key="1">
    <citation type="submission" date="2017-06" db="EMBL/GenBank/DDBJ databases">
        <title>Complete genome sequence of Paenibacillus donghaensis KCTC 13049T isolated from East Sea sediment, South Korea.</title>
        <authorList>
            <person name="Jung B.K."/>
            <person name="Hong S.-J."/>
            <person name="Shin J.-H."/>
        </authorList>
    </citation>
    <scope>NUCLEOTIDE SEQUENCE [LARGE SCALE GENOMIC DNA]</scope>
    <source>
        <strain evidence="1 2">KCTC 13049</strain>
    </source>
</reference>
<dbReference type="SUPFAM" id="SSF52540">
    <property type="entry name" value="P-loop containing nucleoside triphosphate hydrolases"/>
    <property type="match status" value="1"/>
</dbReference>
<dbReference type="Gene3D" id="3.40.50.300">
    <property type="entry name" value="P-loop containing nucleotide triphosphate hydrolases"/>
    <property type="match status" value="1"/>
</dbReference>
<name>A0A2Z2KI47_9BACL</name>
<sequence>MKHLNKPQVIAIAAVSGGGKTTVVNALRDKLNDTKVLYFDDYEFEDAPQDICQWVEDGADYNLWNLGPLIRDLQSLLSHSQEPLEYILLDYPFAYRHQERAKFIDHAIYIDTPLDIAQGRRLLRDFAAGEVAEDIRNDLKFYLERGRQAYLEMITTIKPDSDYVVDGTLPVPAITELLVSRILQGGE</sequence>
<evidence type="ECO:0000313" key="1">
    <source>
        <dbReference type="EMBL" id="ASA21879.1"/>
    </source>
</evidence>
<dbReference type="Proteomes" id="UP000249890">
    <property type="component" value="Chromosome"/>
</dbReference>